<dbReference type="AlphaFoldDB" id="A0A1B8P330"/>
<evidence type="ECO:0000313" key="2">
    <source>
        <dbReference type="Proteomes" id="UP000092504"/>
    </source>
</evidence>
<evidence type="ECO:0000313" key="1">
    <source>
        <dbReference type="EMBL" id="OBX36639.1"/>
    </source>
</evidence>
<accession>A0A1B8P330</accession>
<evidence type="ECO:0008006" key="3">
    <source>
        <dbReference type="Google" id="ProtNLM"/>
    </source>
</evidence>
<reference evidence="1 2" key="1">
    <citation type="submission" date="2016-06" db="EMBL/GenBank/DDBJ databases">
        <title>Genome sequence of halotolerant plant growth promoting strain of Halomonas elongata HEK1 isolated from salterns of Rann of Kutch, Gujarat, India.</title>
        <authorList>
            <person name="Gaba S."/>
            <person name="Singh R.N."/>
            <person name="Abrol S."/>
            <person name="Kaushik R."/>
            <person name="Saxena A.K."/>
        </authorList>
    </citation>
    <scope>NUCLEOTIDE SEQUENCE [LARGE SCALE GENOMIC DNA]</scope>
    <source>
        <strain evidence="1 2">HEK1</strain>
    </source>
</reference>
<name>A0A1B8P330_HALEL</name>
<dbReference type="InterPro" id="IPR027417">
    <property type="entry name" value="P-loop_NTPase"/>
</dbReference>
<protein>
    <recommendedName>
        <fullName evidence="3">Sulfotransferase domain-containing protein</fullName>
    </recommendedName>
</protein>
<dbReference type="Proteomes" id="UP000092504">
    <property type="component" value="Unassembled WGS sequence"/>
</dbReference>
<dbReference type="EMBL" id="MAJD01000001">
    <property type="protein sequence ID" value="OBX36639.1"/>
    <property type="molecule type" value="Genomic_DNA"/>
</dbReference>
<dbReference type="PATRIC" id="fig|2746.7.peg.1013"/>
<sequence length="380" mass="44381">MKVMSKTVFLHIGHHKTGTTSIQRFLRVNRDKLSERGFSYFVPQPWPLRIRPRKDGFDHEVNVEGFKKIQDLPAKNVIISHENYSWLYKESQIKGIRDALKSVSDEVKIVVYIRRQDSLAVSQKQEGTKWIDCSLAYGHELSPLPKKLTKEAERYLNFYDKLNSWAKFFGEENIIVRAFDPNKLVGGDAIKDFCSTVGLHIDEGEGFRSIGKVNQSISRKKQIFLHKTRPFFPERTPAKDLLTRSVVNIPLEDEDKFLPTRREALAFFDKFKKQNKLLEEKYGDSESLFSEDFSMYPESELKSRDMDDEEFLSIWYKVMESISEKIKDMSQSEIELSKRLALKIEKKNPQAALELMLHAKRNGGKKTPFIDKKIKQYRKN</sequence>
<dbReference type="Gene3D" id="3.40.50.300">
    <property type="entry name" value="P-loop containing nucleotide triphosphate hydrolases"/>
    <property type="match status" value="1"/>
</dbReference>
<gene>
    <name evidence="1" type="ORF">A8U91_00982</name>
</gene>
<dbReference type="SUPFAM" id="SSF52540">
    <property type="entry name" value="P-loop containing nucleoside triphosphate hydrolases"/>
    <property type="match status" value="1"/>
</dbReference>
<organism evidence="1 2">
    <name type="scientific">Halomonas elongata</name>
    <dbReference type="NCBI Taxonomy" id="2746"/>
    <lineage>
        <taxon>Bacteria</taxon>
        <taxon>Pseudomonadati</taxon>
        <taxon>Pseudomonadota</taxon>
        <taxon>Gammaproteobacteria</taxon>
        <taxon>Oceanospirillales</taxon>
        <taxon>Halomonadaceae</taxon>
        <taxon>Halomonas</taxon>
    </lineage>
</organism>
<proteinExistence type="predicted"/>
<comment type="caution">
    <text evidence="1">The sequence shown here is derived from an EMBL/GenBank/DDBJ whole genome shotgun (WGS) entry which is preliminary data.</text>
</comment>